<dbReference type="InterPro" id="IPR013762">
    <property type="entry name" value="Integrase-like_cat_sf"/>
</dbReference>
<evidence type="ECO:0000259" key="11">
    <source>
        <dbReference type="PROSITE" id="PS51898"/>
    </source>
</evidence>
<proteinExistence type="inferred from homology"/>
<gene>
    <name evidence="13" type="primary">xerD</name>
    <name evidence="10" type="synonym">xerC</name>
    <name evidence="13" type="ORF">EJQ19_10515</name>
</gene>
<keyword evidence="9 10" id="KW-0131">Cell cycle</keyword>
<dbReference type="InterPro" id="IPR004107">
    <property type="entry name" value="Integrase_SAM-like_N"/>
</dbReference>
<dbReference type="InterPro" id="IPR002104">
    <property type="entry name" value="Integrase_catalytic"/>
</dbReference>
<dbReference type="GO" id="GO:0009037">
    <property type="term" value="F:tyrosine-based site-specific recombinase activity"/>
    <property type="evidence" value="ECO:0007669"/>
    <property type="project" value="UniProtKB-UniRule"/>
</dbReference>
<organism evidence="13 14">
    <name type="scientific">Paenibacillus whitsoniae</name>
    <dbReference type="NCBI Taxonomy" id="2496558"/>
    <lineage>
        <taxon>Bacteria</taxon>
        <taxon>Bacillati</taxon>
        <taxon>Bacillota</taxon>
        <taxon>Bacilli</taxon>
        <taxon>Bacillales</taxon>
        <taxon>Paenibacillaceae</taxon>
        <taxon>Paenibacillus</taxon>
    </lineage>
</organism>
<evidence type="ECO:0000256" key="9">
    <source>
        <dbReference type="ARBA" id="ARBA00023306"/>
    </source>
</evidence>
<keyword evidence="14" id="KW-1185">Reference proteome</keyword>
<dbReference type="OrthoDB" id="9801717at2"/>
<feature type="active site" evidence="10">
    <location>
        <position position="146"/>
    </location>
</feature>
<feature type="active site" evidence="10">
    <location>
        <position position="242"/>
    </location>
</feature>
<dbReference type="InterPro" id="IPR044068">
    <property type="entry name" value="CB"/>
</dbReference>
<dbReference type="GO" id="GO:0005737">
    <property type="term" value="C:cytoplasm"/>
    <property type="evidence" value="ECO:0007669"/>
    <property type="project" value="UniProtKB-SubCell"/>
</dbReference>
<protein>
    <recommendedName>
        <fullName evidence="10">Tyrosine recombinase XerC</fullName>
    </recommendedName>
</protein>
<dbReference type="PANTHER" id="PTHR30349">
    <property type="entry name" value="PHAGE INTEGRASE-RELATED"/>
    <property type="match status" value="1"/>
</dbReference>
<dbReference type="InterPro" id="IPR011932">
    <property type="entry name" value="Recomb_XerD"/>
</dbReference>
<evidence type="ECO:0000256" key="4">
    <source>
        <dbReference type="ARBA" id="ARBA00022618"/>
    </source>
</evidence>
<keyword evidence="5 10" id="KW-0159">Chromosome partition</keyword>
<keyword evidence="6 10" id="KW-0229">DNA integration</keyword>
<evidence type="ECO:0000313" key="14">
    <source>
        <dbReference type="Proteomes" id="UP000276128"/>
    </source>
</evidence>
<comment type="function">
    <text evidence="10">Site-specific tyrosine recombinase, which acts by catalyzing the cutting and rejoining of the recombining DNA molecules. The XerC-XerD complex is essential to convert dimers of the bacterial chromosome into monomers to permit their segregation at cell division. It also contributes to the segregational stability of plasmids.</text>
</comment>
<evidence type="ECO:0000256" key="8">
    <source>
        <dbReference type="ARBA" id="ARBA00023172"/>
    </source>
</evidence>
<dbReference type="Pfam" id="PF00589">
    <property type="entry name" value="Phage_integrase"/>
    <property type="match status" value="1"/>
</dbReference>
<dbReference type="GO" id="GO:0003677">
    <property type="term" value="F:DNA binding"/>
    <property type="evidence" value="ECO:0007669"/>
    <property type="project" value="UniProtKB-UniRule"/>
</dbReference>
<keyword evidence="7 10" id="KW-0238">DNA-binding</keyword>
<dbReference type="AlphaFoldDB" id="A0A430JF84"/>
<evidence type="ECO:0000256" key="5">
    <source>
        <dbReference type="ARBA" id="ARBA00022829"/>
    </source>
</evidence>
<dbReference type="NCBIfam" id="NF001399">
    <property type="entry name" value="PRK00283.1"/>
    <property type="match status" value="1"/>
</dbReference>
<dbReference type="GO" id="GO:0006313">
    <property type="term" value="P:DNA transposition"/>
    <property type="evidence" value="ECO:0007669"/>
    <property type="project" value="UniProtKB-UniRule"/>
</dbReference>
<accession>A0A430JF84</accession>
<reference evidence="13 14" key="1">
    <citation type="submission" date="2018-12" db="EMBL/GenBank/DDBJ databases">
        <title>Bacillus ochoae sp. nov., Paenibacillus whitsoniae sp. nov., Paenibacillus spiritus sp. nov. Isolated from the Mars Exploration Rover during spacecraft assembly.</title>
        <authorList>
            <person name="Seuylemezian A."/>
            <person name="Vaishampayan P."/>
        </authorList>
    </citation>
    <scope>NUCLEOTIDE SEQUENCE [LARGE SCALE GENOMIC DNA]</scope>
    <source>
        <strain evidence="13 14">MER 54</strain>
    </source>
</reference>
<feature type="active site" evidence="10">
    <location>
        <position position="268"/>
    </location>
</feature>
<feature type="domain" description="Core-binding (CB)" evidence="12">
    <location>
        <begin position="1"/>
        <end position="85"/>
    </location>
</feature>
<dbReference type="PROSITE" id="PS51900">
    <property type="entry name" value="CB"/>
    <property type="match status" value="1"/>
</dbReference>
<evidence type="ECO:0000256" key="6">
    <source>
        <dbReference type="ARBA" id="ARBA00022908"/>
    </source>
</evidence>
<evidence type="ECO:0000256" key="7">
    <source>
        <dbReference type="ARBA" id="ARBA00023125"/>
    </source>
</evidence>
<dbReference type="EMBL" id="RXHU01000027">
    <property type="protein sequence ID" value="RTE09677.1"/>
    <property type="molecule type" value="Genomic_DNA"/>
</dbReference>
<keyword evidence="4 10" id="KW-0132">Cell division</keyword>
<dbReference type="CDD" id="cd00798">
    <property type="entry name" value="INT_XerDC_C"/>
    <property type="match status" value="1"/>
</dbReference>
<feature type="domain" description="Tyr recombinase" evidence="11">
    <location>
        <begin position="106"/>
        <end position="290"/>
    </location>
</feature>
<comment type="subunit">
    <text evidence="10">Forms a cyclic heterotetrameric complex composed of two molecules of XerC and two molecules of XerD.</text>
</comment>
<evidence type="ECO:0000256" key="10">
    <source>
        <dbReference type="HAMAP-Rule" id="MF_01808"/>
    </source>
</evidence>
<dbReference type="InterPro" id="IPR010998">
    <property type="entry name" value="Integrase_recombinase_N"/>
</dbReference>
<keyword evidence="3 10" id="KW-0963">Cytoplasm</keyword>
<comment type="subcellular location">
    <subcellularLocation>
        <location evidence="1 10">Cytoplasm</location>
    </subcellularLocation>
</comment>
<dbReference type="InterPro" id="IPR023009">
    <property type="entry name" value="Tyrosine_recombinase_XerC/XerD"/>
</dbReference>
<feature type="active site" evidence="10">
    <location>
        <position position="245"/>
    </location>
</feature>
<dbReference type="PROSITE" id="PS51898">
    <property type="entry name" value="TYR_RECOMBINASE"/>
    <property type="match status" value="1"/>
</dbReference>
<comment type="similarity">
    <text evidence="10">Belongs to the 'phage' integrase family. XerC subfamily.</text>
</comment>
<dbReference type="Proteomes" id="UP000276128">
    <property type="component" value="Unassembled WGS sequence"/>
</dbReference>
<dbReference type="RefSeq" id="WP_126141173.1">
    <property type="nucleotide sequence ID" value="NZ_RXHU01000027.1"/>
</dbReference>
<dbReference type="Gene3D" id="1.10.443.10">
    <property type="entry name" value="Intergrase catalytic core"/>
    <property type="match status" value="1"/>
</dbReference>
<feature type="active site" evidence="10">
    <location>
        <position position="170"/>
    </location>
</feature>
<comment type="similarity">
    <text evidence="2">Belongs to the 'phage' integrase family. XerD subfamily.</text>
</comment>
<dbReference type="InterPro" id="IPR050090">
    <property type="entry name" value="Tyrosine_recombinase_XerCD"/>
</dbReference>
<evidence type="ECO:0000256" key="1">
    <source>
        <dbReference type="ARBA" id="ARBA00004496"/>
    </source>
</evidence>
<dbReference type="GO" id="GO:0051301">
    <property type="term" value="P:cell division"/>
    <property type="evidence" value="ECO:0007669"/>
    <property type="project" value="UniProtKB-KW"/>
</dbReference>
<dbReference type="NCBIfam" id="TIGR02225">
    <property type="entry name" value="recomb_XerD"/>
    <property type="match status" value="1"/>
</dbReference>
<dbReference type="GO" id="GO:0007059">
    <property type="term" value="P:chromosome segregation"/>
    <property type="evidence" value="ECO:0007669"/>
    <property type="project" value="UniProtKB-UniRule"/>
</dbReference>
<dbReference type="Pfam" id="PF02899">
    <property type="entry name" value="Phage_int_SAM_1"/>
    <property type="match status" value="1"/>
</dbReference>
<name>A0A430JF84_9BACL</name>
<dbReference type="Gene3D" id="1.10.150.130">
    <property type="match status" value="1"/>
</dbReference>
<dbReference type="PANTHER" id="PTHR30349:SF81">
    <property type="entry name" value="TYROSINE RECOMBINASE XERC"/>
    <property type="match status" value="1"/>
</dbReference>
<dbReference type="SUPFAM" id="SSF56349">
    <property type="entry name" value="DNA breaking-rejoining enzymes"/>
    <property type="match status" value="1"/>
</dbReference>
<feature type="active site" description="O-(3'-phospho-DNA)-tyrosine intermediate" evidence="10">
    <location>
        <position position="277"/>
    </location>
</feature>
<dbReference type="SUPFAM" id="SSF47823">
    <property type="entry name" value="lambda integrase-like, N-terminal domain"/>
    <property type="match status" value="1"/>
</dbReference>
<evidence type="ECO:0000256" key="3">
    <source>
        <dbReference type="ARBA" id="ARBA00022490"/>
    </source>
</evidence>
<evidence type="ECO:0000256" key="2">
    <source>
        <dbReference type="ARBA" id="ARBA00010450"/>
    </source>
</evidence>
<comment type="caution">
    <text evidence="13">The sequence shown here is derived from an EMBL/GenBank/DDBJ whole genome shotgun (WGS) entry which is preliminary data.</text>
</comment>
<sequence length="298" mass="33665">MTEELNAFVHYLTTEKRLSPSTLESYERDIVQFKQYLNEQGVAGWRAVGKAQLTGYIGGLRKAGRAAATLSRVRVSLRAFYQFLVRERLADIDPTVFIEAPKPDKRAPAVLPIADMERLLAAPSDEHAAGLRDRAMLELLYATGIRVTELVSLDVDDLYLPLGFVRCTGKGEKERMIPLSPIAIRVLRAYLDEGRPKLTKGERSVQALFPGHLGTRMTRQGFWKIVKQYAQQLQLTQEITPHTLRHSFAAHLIENGADLRSVQEMLGHADISSTQRYLQMSKQKMKDVYTNAHPRAHL</sequence>
<evidence type="ECO:0000313" key="13">
    <source>
        <dbReference type="EMBL" id="RTE09677.1"/>
    </source>
</evidence>
<evidence type="ECO:0000259" key="12">
    <source>
        <dbReference type="PROSITE" id="PS51900"/>
    </source>
</evidence>
<dbReference type="HAMAP" id="MF_01808">
    <property type="entry name" value="Recomb_XerC_XerD"/>
    <property type="match status" value="1"/>
</dbReference>
<dbReference type="InterPro" id="IPR011010">
    <property type="entry name" value="DNA_brk_join_enz"/>
</dbReference>
<keyword evidence="8 10" id="KW-0233">DNA recombination</keyword>